<comment type="subcellular location">
    <subcellularLocation>
        <location evidence="1">Membrane</location>
        <topology evidence="1">Multi-pass membrane protein</topology>
    </subcellularLocation>
</comment>
<dbReference type="EMBL" id="CH476596">
    <property type="protein sequence ID" value="EAU36881.1"/>
    <property type="molecule type" value="Genomic_DNA"/>
</dbReference>
<dbReference type="RefSeq" id="XP_001211097.1">
    <property type="nucleotide sequence ID" value="XM_001211097.1"/>
</dbReference>
<evidence type="ECO:0000256" key="1">
    <source>
        <dbReference type="ARBA" id="ARBA00004141"/>
    </source>
</evidence>
<feature type="transmembrane region" description="Helical" evidence="8">
    <location>
        <begin position="182"/>
        <end position="204"/>
    </location>
</feature>
<dbReference type="STRING" id="341663.Q0CWL5"/>
<feature type="transmembrane region" description="Helical" evidence="8">
    <location>
        <begin position="216"/>
        <end position="238"/>
    </location>
</feature>
<gene>
    <name evidence="10" type="ORF">ATEG_01919</name>
</gene>
<keyword evidence="5 8" id="KW-0472">Membrane</keyword>
<dbReference type="VEuPathDB" id="FungiDB:ATEG_01919"/>
<evidence type="ECO:0000256" key="6">
    <source>
        <dbReference type="SAM" id="Coils"/>
    </source>
</evidence>
<feature type="compositionally biased region" description="Basic and acidic residues" evidence="7">
    <location>
        <begin position="13"/>
        <end position="24"/>
    </location>
</feature>
<accession>Q0CWL5</accession>
<dbReference type="HOGENOM" id="CLU_001265_0_6_1"/>
<evidence type="ECO:0000259" key="9">
    <source>
        <dbReference type="PROSITE" id="PS50850"/>
    </source>
</evidence>
<dbReference type="AlphaFoldDB" id="Q0CWL5"/>
<dbReference type="eggNOG" id="KOG2533">
    <property type="taxonomic scope" value="Eukaryota"/>
</dbReference>
<feature type="transmembrane region" description="Helical" evidence="8">
    <location>
        <begin position="289"/>
        <end position="309"/>
    </location>
</feature>
<dbReference type="FunFam" id="1.20.1250.20:FF:000057">
    <property type="entry name" value="MFS general substrate transporter"/>
    <property type="match status" value="1"/>
</dbReference>
<dbReference type="GO" id="GO:0016020">
    <property type="term" value="C:membrane"/>
    <property type="evidence" value="ECO:0007669"/>
    <property type="project" value="UniProtKB-SubCell"/>
</dbReference>
<dbReference type="SUPFAM" id="SSF103473">
    <property type="entry name" value="MFS general substrate transporter"/>
    <property type="match status" value="1"/>
</dbReference>
<reference evidence="11" key="1">
    <citation type="submission" date="2005-09" db="EMBL/GenBank/DDBJ databases">
        <title>Annotation of the Aspergillus terreus NIH2624 genome.</title>
        <authorList>
            <person name="Birren B.W."/>
            <person name="Lander E.S."/>
            <person name="Galagan J.E."/>
            <person name="Nusbaum C."/>
            <person name="Devon K."/>
            <person name="Henn M."/>
            <person name="Ma L.-J."/>
            <person name="Jaffe D.B."/>
            <person name="Butler J."/>
            <person name="Alvarez P."/>
            <person name="Gnerre S."/>
            <person name="Grabherr M."/>
            <person name="Kleber M."/>
            <person name="Mauceli E.W."/>
            <person name="Brockman W."/>
            <person name="Rounsley S."/>
            <person name="Young S.K."/>
            <person name="LaButti K."/>
            <person name="Pushparaj V."/>
            <person name="DeCaprio D."/>
            <person name="Crawford M."/>
            <person name="Koehrsen M."/>
            <person name="Engels R."/>
            <person name="Montgomery P."/>
            <person name="Pearson M."/>
            <person name="Howarth C."/>
            <person name="Larson L."/>
            <person name="Luoma S."/>
            <person name="White J."/>
            <person name="Alvarado L."/>
            <person name="Kodira C.D."/>
            <person name="Zeng Q."/>
            <person name="Oleary S."/>
            <person name="Yandava C."/>
            <person name="Denning D.W."/>
            <person name="Nierman W.C."/>
            <person name="Milne T."/>
            <person name="Madden K."/>
        </authorList>
    </citation>
    <scope>NUCLEOTIDE SEQUENCE [LARGE SCALE GENOMIC DNA]</scope>
    <source>
        <strain evidence="11">NIH 2624 / FGSC A1156</strain>
    </source>
</reference>
<feature type="domain" description="Major facilitator superfamily (MFS) profile" evidence="9">
    <location>
        <begin position="55"/>
        <end position="461"/>
    </location>
</feature>
<dbReference type="InterPro" id="IPR036259">
    <property type="entry name" value="MFS_trans_sf"/>
</dbReference>
<name>Q0CWL5_ASPTN</name>
<keyword evidence="2" id="KW-0813">Transport</keyword>
<feature type="transmembrane region" description="Helical" evidence="8">
    <location>
        <begin position="148"/>
        <end position="170"/>
    </location>
</feature>
<evidence type="ECO:0000256" key="7">
    <source>
        <dbReference type="SAM" id="MobiDB-lite"/>
    </source>
</evidence>
<feature type="transmembrane region" description="Helical" evidence="8">
    <location>
        <begin position="120"/>
        <end position="142"/>
    </location>
</feature>
<dbReference type="Gene3D" id="1.20.1250.20">
    <property type="entry name" value="MFS general substrate transporter like domains"/>
    <property type="match status" value="1"/>
</dbReference>
<dbReference type="PANTHER" id="PTHR43791:SF6">
    <property type="entry name" value="TRANSPORTER, PUTATIVE (AFU_ORTHOLOGUE AFUA_1G16690)-RELATED"/>
    <property type="match status" value="1"/>
</dbReference>
<proteinExistence type="predicted"/>
<evidence type="ECO:0000313" key="10">
    <source>
        <dbReference type="EMBL" id="EAU36881.1"/>
    </source>
</evidence>
<feature type="region of interest" description="Disordered" evidence="7">
    <location>
        <begin position="1"/>
        <end position="38"/>
    </location>
</feature>
<keyword evidence="4 8" id="KW-1133">Transmembrane helix</keyword>
<dbReference type="InterPro" id="IPR020846">
    <property type="entry name" value="MFS_dom"/>
</dbReference>
<dbReference type="OMA" id="LPHNARG"/>
<dbReference type="Proteomes" id="UP000007963">
    <property type="component" value="Unassembled WGS sequence"/>
</dbReference>
<dbReference type="OrthoDB" id="2250022at2759"/>
<sequence length="566" mass="63455">MADEISKSGSDAAHLEKPTSETMERSQATAMSPALADPATRARVEKSLKRKLDARCGLFVLIYIMNYLDRNNISAARLKGLQEDLNMDYSQYATCLSILYVGYILMQVPSNIFINRIQRPSLYISVVMLIWGLISTLSGVATNFAGLVVIRFFLGFVEAAFLPGALMILSKWYTRRELTTRNAILFCGNLISNAFSSLIAAGVLSDMQGVLGHAAWRWLFWIEGAITMAIAISAGFILPDLPTNTRGFTKEELEVAQLRMAEDVGEADVDSEDQGPWDGLFMAVKDIKIYIMMITFTAYVVGLSFNAFFPSLTETLGFSYVPTLLMSAPPWVFSCLFSLAVAWSSDRYQEKLFPCLVFQTTKADTHFRQSTRYNDCANETRNYSFIVFYSWISSTFPRPPAKRAVAIAMINAFSQLGNVAGSYVWNLSENGYRKSYGIVTAMFGITIVGCFGLRMLLANLNKQLEEAEHEANGQPDNAHVDELHMTKGFRYLVTPKSNAYSNGYLLSVFVISKFRSLISLKTKIWKIHVPIESRGELACILVLLVYFSYNESRYSLPMIQNVLSYK</sequence>
<dbReference type="InterPro" id="IPR011701">
    <property type="entry name" value="MFS"/>
</dbReference>
<dbReference type="PANTHER" id="PTHR43791">
    <property type="entry name" value="PERMEASE-RELATED"/>
    <property type="match status" value="1"/>
</dbReference>
<dbReference type="GeneID" id="4316440"/>
<organism evidence="10 11">
    <name type="scientific">Aspergillus terreus (strain NIH 2624 / FGSC A1156)</name>
    <dbReference type="NCBI Taxonomy" id="341663"/>
    <lineage>
        <taxon>Eukaryota</taxon>
        <taxon>Fungi</taxon>
        <taxon>Dikarya</taxon>
        <taxon>Ascomycota</taxon>
        <taxon>Pezizomycotina</taxon>
        <taxon>Eurotiomycetes</taxon>
        <taxon>Eurotiomycetidae</taxon>
        <taxon>Eurotiales</taxon>
        <taxon>Aspergillaceae</taxon>
        <taxon>Aspergillus</taxon>
        <taxon>Aspergillus subgen. Circumdati</taxon>
    </lineage>
</organism>
<feature type="coiled-coil region" evidence="6">
    <location>
        <begin position="450"/>
        <end position="477"/>
    </location>
</feature>
<feature type="transmembrane region" description="Helical" evidence="8">
    <location>
        <begin position="404"/>
        <end position="424"/>
    </location>
</feature>
<dbReference type="PROSITE" id="PS50850">
    <property type="entry name" value="MFS"/>
    <property type="match status" value="1"/>
</dbReference>
<evidence type="ECO:0000256" key="3">
    <source>
        <dbReference type="ARBA" id="ARBA00022692"/>
    </source>
</evidence>
<evidence type="ECO:0000313" key="11">
    <source>
        <dbReference type="Proteomes" id="UP000007963"/>
    </source>
</evidence>
<keyword evidence="6" id="KW-0175">Coiled coil</keyword>
<evidence type="ECO:0000256" key="4">
    <source>
        <dbReference type="ARBA" id="ARBA00022989"/>
    </source>
</evidence>
<dbReference type="Pfam" id="PF07690">
    <property type="entry name" value="MFS_1"/>
    <property type="match status" value="1"/>
</dbReference>
<protein>
    <recommendedName>
        <fullName evidence="9">Major facilitator superfamily (MFS) profile domain-containing protein</fullName>
    </recommendedName>
</protein>
<evidence type="ECO:0000256" key="2">
    <source>
        <dbReference type="ARBA" id="ARBA00022448"/>
    </source>
</evidence>
<evidence type="ECO:0000256" key="8">
    <source>
        <dbReference type="SAM" id="Phobius"/>
    </source>
</evidence>
<evidence type="ECO:0000256" key="5">
    <source>
        <dbReference type="ARBA" id="ARBA00023136"/>
    </source>
</evidence>
<feature type="transmembrane region" description="Helical" evidence="8">
    <location>
        <begin position="321"/>
        <end position="343"/>
    </location>
</feature>
<feature type="transmembrane region" description="Helical" evidence="8">
    <location>
        <begin position="436"/>
        <end position="457"/>
    </location>
</feature>
<feature type="transmembrane region" description="Helical" evidence="8">
    <location>
        <begin position="89"/>
        <end position="108"/>
    </location>
</feature>
<keyword evidence="3 8" id="KW-0812">Transmembrane</keyword>
<dbReference type="GO" id="GO:0022857">
    <property type="term" value="F:transmembrane transporter activity"/>
    <property type="evidence" value="ECO:0007669"/>
    <property type="project" value="InterPro"/>
</dbReference>